<dbReference type="AlphaFoldDB" id="A0A6C2UF78"/>
<name>A0A6C2UF78_9BACT</name>
<dbReference type="Gene3D" id="3.90.226.10">
    <property type="entry name" value="2-enoyl-CoA Hydratase, Chain A, domain 1"/>
    <property type="match status" value="1"/>
</dbReference>
<gene>
    <name evidence="10" type="ORF">SCARR_00821</name>
</gene>
<dbReference type="InterPro" id="IPR012340">
    <property type="entry name" value="NA-bd_OB-fold"/>
</dbReference>
<keyword evidence="3 5" id="KW-1133">Transmembrane helix</keyword>
<dbReference type="GO" id="GO:0005886">
    <property type="term" value="C:plasma membrane"/>
    <property type="evidence" value="ECO:0007669"/>
    <property type="project" value="TreeGrafter"/>
</dbReference>
<sequence>MFRKILFALLTTLVLSNAHAQETNTTQLVYIIPIKKTIEPALLYVVRRGVDEAVRNDADAIIFEMDTPGGAVNAAEGIISVITKTDIPTYTFVENDAYSAGAIIALATPNIYMAPGSVIGAATPMMMTPMGGVQEMPEAVEEKMTSAVAAMVRSAAEQGGHDPQLAEAMVRADMEYSVNGKVISKEGRLLTLTNEEAQQLVGEDQHPLLSKGTVKDIDALLETIGLPNAEKRTLRVTAAERIARLIAGIAPILMIIGLGGLWLEFKTPGFGIFGIAGISCLLLFFFGHHIAGLAGMEDVLLFFLGIILLAVEIFITPGFGFMGFSGLLLIFISFISAMSEHMPGKWQPISFEPETFTLPFLKVVLSFIGSIALVAIVGKFVPQTRMFQSLTLDSVSPDIEDHEELVGQEGVARSDLRPGGTAYFNDRKIDVVTYGDYIPRQTPIRIVEVHGNRIIVEDISLG</sequence>
<dbReference type="InterPro" id="IPR052165">
    <property type="entry name" value="Membrane_assoc_protease"/>
</dbReference>
<dbReference type="SUPFAM" id="SSF52096">
    <property type="entry name" value="ClpP/crotonase"/>
    <property type="match status" value="1"/>
</dbReference>
<dbReference type="InterPro" id="IPR029045">
    <property type="entry name" value="ClpP/crotonase-like_dom_sf"/>
</dbReference>
<evidence type="ECO:0000256" key="4">
    <source>
        <dbReference type="ARBA" id="ARBA00023136"/>
    </source>
</evidence>
<feature type="transmembrane region" description="Helical" evidence="5">
    <location>
        <begin position="359"/>
        <end position="381"/>
    </location>
</feature>
<evidence type="ECO:0000259" key="9">
    <source>
        <dbReference type="Pfam" id="PF25145"/>
    </source>
</evidence>
<feature type="transmembrane region" description="Helical" evidence="5">
    <location>
        <begin position="242"/>
        <end position="263"/>
    </location>
</feature>
<comment type="subcellular location">
    <subcellularLocation>
        <location evidence="1">Membrane</location>
        <topology evidence="1">Multi-pass membrane protein</topology>
    </subcellularLocation>
</comment>
<evidence type="ECO:0000259" key="7">
    <source>
        <dbReference type="Pfam" id="PF01957"/>
    </source>
</evidence>
<dbReference type="RefSeq" id="WP_136060224.1">
    <property type="nucleotide sequence ID" value="NZ_CAAHFH010000001.1"/>
</dbReference>
<feature type="domain" description="NfeD integral membrane" evidence="8">
    <location>
        <begin position="249"/>
        <end position="376"/>
    </location>
</feature>
<keyword evidence="6" id="KW-0732">Signal</keyword>
<dbReference type="Pfam" id="PF25145">
    <property type="entry name" value="NfeD1b_N"/>
    <property type="match status" value="1"/>
</dbReference>
<dbReference type="Proteomes" id="UP000346198">
    <property type="component" value="Unassembled WGS sequence"/>
</dbReference>
<keyword evidence="4 5" id="KW-0472">Membrane</keyword>
<dbReference type="InterPro" id="IPR056738">
    <property type="entry name" value="NfeD1b_N"/>
</dbReference>
<dbReference type="Pfam" id="PF01957">
    <property type="entry name" value="NfeD"/>
    <property type="match status" value="1"/>
</dbReference>
<evidence type="ECO:0000256" key="1">
    <source>
        <dbReference type="ARBA" id="ARBA00004141"/>
    </source>
</evidence>
<feature type="signal peptide" evidence="6">
    <location>
        <begin position="1"/>
        <end position="20"/>
    </location>
</feature>
<evidence type="ECO:0000259" key="8">
    <source>
        <dbReference type="Pfam" id="PF24961"/>
    </source>
</evidence>
<evidence type="ECO:0000256" key="6">
    <source>
        <dbReference type="SAM" id="SignalP"/>
    </source>
</evidence>
<dbReference type="PANTHER" id="PTHR33507">
    <property type="entry name" value="INNER MEMBRANE PROTEIN YBBJ"/>
    <property type="match status" value="1"/>
</dbReference>
<dbReference type="Pfam" id="PF24961">
    <property type="entry name" value="NfeD_membrane"/>
    <property type="match status" value="1"/>
</dbReference>
<dbReference type="PANTHER" id="PTHR33507:SF3">
    <property type="entry name" value="INNER MEMBRANE PROTEIN YBBJ"/>
    <property type="match status" value="1"/>
</dbReference>
<dbReference type="Gene3D" id="2.40.50.140">
    <property type="entry name" value="Nucleic acid-binding proteins"/>
    <property type="match status" value="1"/>
</dbReference>
<evidence type="ECO:0000256" key="2">
    <source>
        <dbReference type="ARBA" id="ARBA00022692"/>
    </source>
</evidence>
<feature type="domain" description="NfeD1b N-terminal" evidence="9">
    <location>
        <begin position="29"/>
        <end position="230"/>
    </location>
</feature>
<feature type="transmembrane region" description="Helical" evidence="5">
    <location>
        <begin position="299"/>
        <end position="315"/>
    </location>
</feature>
<evidence type="ECO:0000256" key="5">
    <source>
        <dbReference type="SAM" id="Phobius"/>
    </source>
</evidence>
<dbReference type="CDD" id="cd07021">
    <property type="entry name" value="Clp_protease_NfeD_like"/>
    <property type="match status" value="1"/>
</dbReference>
<accession>A0A6C2UF78</accession>
<keyword evidence="11" id="KW-1185">Reference proteome</keyword>
<protein>
    <submittedName>
        <fullName evidence="10">Uncharacterized protein</fullName>
    </submittedName>
</protein>
<feature type="transmembrane region" description="Helical" evidence="5">
    <location>
        <begin position="270"/>
        <end position="287"/>
    </location>
</feature>
<evidence type="ECO:0000313" key="11">
    <source>
        <dbReference type="Proteomes" id="UP000346198"/>
    </source>
</evidence>
<dbReference type="InterPro" id="IPR002810">
    <property type="entry name" value="NfeD-like_C"/>
</dbReference>
<keyword evidence="2 5" id="KW-0812">Transmembrane</keyword>
<feature type="chain" id="PRO_5025527037" evidence="6">
    <location>
        <begin position="21"/>
        <end position="462"/>
    </location>
</feature>
<organism evidence="10 11">
    <name type="scientific">Pontiella sulfatireligans</name>
    <dbReference type="NCBI Taxonomy" id="2750658"/>
    <lineage>
        <taxon>Bacteria</taxon>
        <taxon>Pseudomonadati</taxon>
        <taxon>Kiritimatiellota</taxon>
        <taxon>Kiritimatiellia</taxon>
        <taxon>Kiritimatiellales</taxon>
        <taxon>Pontiellaceae</taxon>
        <taxon>Pontiella</taxon>
    </lineage>
</organism>
<dbReference type="EMBL" id="CAAHFH010000001">
    <property type="protein sequence ID" value="VGO18768.1"/>
    <property type="molecule type" value="Genomic_DNA"/>
</dbReference>
<dbReference type="InterPro" id="IPR056739">
    <property type="entry name" value="NfeD_membrane"/>
</dbReference>
<proteinExistence type="predicted"/>
<evidence type="ECO:0000313" key="10">
    <source>
        <dbReference type="EMBL" id="VGO18768.1"/>
    </source>
</evidence>
<feature type="domain" description="NfeD-like C-terminal" evidence="7">
    <location>
        <begin position="403"/>
        <end position="457"/>
    </location>
</feature>
<evidence type="ECO:0000256" key="3">
    <source>
        <dbReference type="ARBA" id="ARBA00022989"/>
    </source>
</evidence>
<reference evidence="10 11" key="1">
    <citation type="submission" date="2019-04" db="EMBL/GenBank/DDBJ databases">
        <authorList>
            <person name="Van Vliet M D."/>
        </authorList>
    </citation>
    <scope>NUCLEOTIDE SEQUENCE [LARGE SCALE GENOMIC DNA]</scope>
    <source>
        <strain evidence="10 11">F21</strain>
    </source>
</reference>